<dbReference type="SUPFAM" id="SSF51182">
    <property type="entry name" value="RmlC-like cupins"/>
    <property type="match status" value="1"/>
</dbReference>
<evidence type="ECO:0000259" key="1">
    <source>
        <dbReference type="Pfam" id="PF01050"/>
    </source>
</evidence>
<name>A0ABW3Z3N4_9HYPH</name>
<evidence type="ECO:0000313" key="3">
    <source>
        <dbReference type="Proteomes" id="UP001597171"/>
    </source>
</evidence>
<keyword evidence="2" id="KW-0413">Isomerase</keyword>
<dbReference type="EMBL" id="JBHTMX010000007">
    <property type="protein sequence ID" value="MFD1330831.1"/>
    <property type="molecule type" value="Genomic_DNA"/>
</dbReference>
<dbReference type="InterPro" id="IPR014710">
    <property type="entry name" value="RmlC-like_jellyroll"/>
</dbReference>
<dbReference type="InterPro" id="IPR051161">
    <property type="entry name" value="Mannose-6P_isomerase_type2"/>
</dbReference>
<protein>
    <submittedName>
        <fullName evidence="2">Phosphomannose isomerase type II C-terminal cupin domain</fullName>
    </submittedName>
</protein>
<dbReference type="PANTHER" id="PTHR46390">
    <property type="entry name" value="MANNOSE-1-PHOSPHATE GUANYLYLTRANSFERASE"/>
    <property type="match status" value="1"/>
</dbReference>
<sequence>MANRYAVGERDTRPWGTWEVVAGGDDYVVKRIIVSPGARLSLQRHQFREEHWIVVAGEGVVTRDDERIPVSRGVAVHLPLHCVHRVENGGAVDLVFIEVQRGDPLDEDDIERLEDDYGRAPEAPPSA</sequence>
<dbReference type="InterPro" id="IPR001538">
    <property type="entry name" value="Man6P_isomerase-2_C"/>
</dbReference>
<evidence type="ECO:0000313" key="2">
    <source>
        <dbReference type="EMBL" id="MFD1330831.1"/>
    </source>
</evidence>
<dbReference type="PANTHER" id="PTHR46390:SF1">
    <property type="entry name" value="MANNOSE-1-PHOSPHATE GUANYLYLTRANSFERASE"/>
    <property type="match status" value="1"/>
</dbReference>
<dbReference type="RefSeq" id="WP_378774032.1">
    <property type="nucleotide sequence ID" value="NZ_JBHTMX010000007.1"/>
</dbReference>
<dbReference type="CDD" id="cd02213">
    <property type="entry name" value="cupin_PMI_typeII_C"/>
    <property type="match status" value="1"/>
</dbReference>
<proteinExistence type="predicted"/>
<organism evidence="2 3">
    <name type="scientific">Methylopila musalis</name>
    <dbReference type="NCBI Taxonomy" id="1134781"/>
    <lineage>
        <taxon>Bacteria</taxon>
        <taxon>Pseudomonadati</taxon>
        <taxon>Pseudomonadota</taxon>
        <taxon>Alphaproteobacteria</taxon>
        <taxon>Hyphomicrobiales</taxon>
        <taxon>Methylopilaceae</taxon>
        <taxon>Methylopila</taxon>
    </lineage>
</organism>
<reference evidence="3" key="1">
    <citation type="journal article" date="2019" name="Int. J. Syst. Evol. Microbiol.">
        <title>The Global Catalogue of Microorganisms (GCM) 10K type strain sequencing project: providing services to taxonomists for standard genome sequencing and annotation.</title>
        <authorList>
            <consortium name="The Broad Institute Genomics Platform"/>
            <consortium name="The Broad Institute Genome Sequencing Center for Infectious Disease"/>
            <person name="Wu L."/>
            <person name="Ma J."/>
        </authorList>
    </citation>
    <scope>NUCLEOTIDE SEQUENCE [LARGE SCALE GENOMIC DNA]</scope>
    <source>
        <strain evidence="3">CCUG 61696</strain>
    </source>
</reference>
<comment type="caution">
    <text evidence="2">The sequence shown here is derived from an EMBL/GenBank/DDBJ whole genome shotgun (WGS) entry which is preliminary data.</text>
</comment>
<dbReference type="Proteomes" id="UP001597171">
    <property type="component" value="Unassembled WGS sequence"/>
</dbReference>
<gene>
    <name evidence="2" type="ORF">ACFQ4O_02335</name>
</gene>
<dbReference type="GO" id="GO:0016853">
    <property type="term" value="F:isomerase activity"/>
    <property type="evidence" value="ECO:0007669"/>
    <property type="project" value="UniProtKB-KW"/>
</dbReference>
<dbReference type="Pfam" id="PF01050">
    <property type="entry name" value="MannoseP_isomer"/>
    <property type="match status" value="1"/>
</dbReference>
<dbReference type="Gene3D" id="2.60.120.10">
    <property type="entry name" value="Jelly Rolls"/>
    <property type="match status" value="1"/>
</dbReference>
<dbReference type="InterPro" id="IPR011051">
    <property type="entry name" value="RmlC_Cupin_sf"/>
</dbReference>
<accession>A0ABW3Z3N4</accession>
<keyword evidence="3" id="KW-1185">Reference proteome</keyword>
<feature type="domain" description="Mannose-6-phosphate isomerase type II C-terminal" evidence="1">
    <location>
        <begin position="10"/>
        <end position="115"/>
    </location>
</feature>